<protein>
    <submittedName>
        <fullName evidence="7">Xin actin binding repeat containing 2</fullName>
    </submittedName>
</protein>
<dbReference type="InParanoid" id="A0A4W3HS46"/>
<feature type="repeat" description="Xin" evidence="5">
    <location>
        <begin position="732"/>
        <end position="747"/>
    </location>
</feature>
<feature type="compositionally biased region" description="Polar residues" evidence="6">
    <location>
        <begin position="2242"/>
        <end position="2257"/>
    </location>
</feature>
<feature type="region of interest" description="Disordered" evidence="6">
    <location>
        <begin position="2392"/>
        <end position="2425"/>
    </location>
</feature>
<evidence type="ECO:0000256" key="4">
    <source>
        <dbReference type="ARBA" id="ARBA00023203"/>
    </source>
</evidence>
<feature type="region of interest" description="Disordered" evidence="6">
    <location>
        <begin position="3709"/>
        <end position="3753"/>
    </location>
</feature>
<keyword evidence="8" id="KW-1185">Reference proteome</keyword>
<feature type="region of interest" description="Disordered" evidence="6">
    <location>
        <begin position="2855"/>
        <end position="2890"/>
    </location>
</feature>
<dbReference type="OMA" id="MPLYAIQ"/>
<feature type="repeat" description="Xin" evidence="5">
    <location>
        <begin position="1530"/>
        <end position="1545"/>
    </location>
</feature>
<reference evidence="8" key="3">
    <citation type="journal article" date="2014" name="Nature">
        <title>Elephant shark genome provides unique insights into gnathostome evolution.</title>
        <authorList>
            <consortium name="International Elephant Shark Genome Sequencing Consortium"/>
            <person name="Venkatesh B."/>
            <person name="Lee A.P."/>
            <person name="Ravi V."/>
            <person name="Maurya A.K."/>
            <person name="Lian M.M."/>
            <person name="Swann J.B."/>
            <person name="Ohta Y."/>
            <person name="Flajnik M.F."/>
            <person name="Sutoh Y."/>
            <person name="Kasahara M."/>
            <person name="Hoon S."/>
            <person name="Gangu V."/>
            <person name="Roy S.W."/>
            <person name="Irimia M."/>
            <person name="Korzh V."/>
            <person name="Kondrychyn I."/>
            <person name="Lim Z.W."/>
            <person name="Tay B.H."/>
            <person name="Tohari S."/>
            <person name="Kong K.W."/>
            <person name="Ho S."/>
            <person name="Lorente-Galdos B."/>
            <person name="Quilez J."/>
            <person name="Marques-Bonet T."/>
            <person name="Raney B.J."/>
            <person name="Ingham P.W."/>
            <person name="Tay A."/>
            <person name="Hillier L.W."/>
            <person name="Minx P."/>
            <person name="Boehm T."/>
            <person name="Wilson R.K."/>
            <person name="Brenner S."/>
            <person name="Warren W.C."/>
        </authorList>
    </citation>
    <scope>NUCLEOTIDE SEQUENCE [LARGE SCALE GENOMIC DNA]</scope>
</reference>
<feature type="compositionally biased region" description="Polar residues" evidence="6">
    <location>
        <begin position="3367"/>
        <end position="3378"/>
    </location>
</feature>
<feature type="repeat" description="Xin" evidence="5">
    <location>
        <begin position="1467"/>
        <end position="1482"/>
    </location>
</feature>
<feature type="repeat" description="Xin" evidence="5">
    <location>
        <begin position="1204"/>
        <end position="1219"/>
    </location>
</feature>
<feature type="repeat" description="Xin" evidence="5">
    <location>
        <begin position="656"/>
        <end position="671"/>
    </location>
</feature>
<feature type="compositionally biased region" description="Polar residues" evidence="6">
    <location>
        <begin position="2982"/>
        <end position="2991"/>
    </location>
</feature>
<feature type="region of interest" description="Disordered" evidence="6">
    <location>
        <begin position="3269"/>
        <end position="3409"/>
    </location>
</feature>
<organism evidence="7 8">
    <name type="scientific">Callorhinchus milii</name>
    <name type="common">Ghost shark</name>
    <dbReference type="NCBI Taxonomy" id="7868"/>
    <lineage>
        <taxon>Eukaryota</taxon>
        <taxon>Metazoa</taxon>
        <taxon>Chordata</taxon>
        <taxon>Craniata</taxon>
        <taxon>Vertebrata</taxon>
        <taxon>Chondrichthyes</taxon>
        <taxon>Holocephali</taxon>
        <taxon>Chimaeriformes</taxon>
        <taxon>Callorhinchidae</taxon>
        <taxon>Callorhinchus</taxon>
    </lineage>
</organism>
<evidence type="ECO:0000256" key="2">
    <source>
        <dbReference type="ARBA" id="ARBA00022737"/>
    </source>
</evidence>
<proteinExistence type="inferred from homology"/>
<feature type="compositionally biased region" description="Basic and acidic residues" evidence="6">
    <location>
        <begin position="3013"/>
        <end position="3037"/>
    </location>
</feature>
<feature type="region of interest" description="Disordered" evidence="6">
    <location>
        <begin position="3587"/>
        <end position="3612"/>
    </location>
</feature>
<dbReference type="STRING" id="7868.ENSCMIP00000018130"/>
<dbReference type="Ensembl" id="ENSCMIT00000018474.1">
    <property type="protein sequence ID" value="ENSCMIP00000018130.1"/>
    <property type="gene ID" value="ENSCMIG00000008565.1"/>
</dbReference>
<keyword evidence="4 5" id="KW-0009">Actin-binding</keyword>
<evidence type="ECO:0000256" key="6">
    <source>
        <dbReference type="SAM" id="MobiDB-lite"/>
    </source>
</evidence>
<feature type="region of interest" description="Disordered" evidence="6">
    <location>
        <begin position="2226"/>
        <end position="2257"/>
    </location>
</feature>
<dbReference type="GeneTree" id="ENSGT00530000063779"/>
<dbReference type="GO" id="GO:0051015">
    <property type="term" value="F:actin filament binding"/>
    <property type="evidence" value="ECO:0007669"/>
    <property type="project" value="TreeGrafter"/>
</dbReference>
<feature type="compositionally biased region" description="Pro residues" evidence="6">
    <location>
        <begin position="2617"/>
        <end position="2627"/>
    </location>
</feature>
<reference evidence="8" key="2">
    <citation type="journal article" date="2007" name="PLoS Biol.">
        <title>Survey sequencing and comparative analysis of the elephant shark (Callorhinchus milii) genome.</title>
        <authorList>
            <person name="Venkatesh B."/>
            <person name="Kirkness E.F."/>
            <person name="Loh Y.H."/>
            <person name="Halpern A.L."/>
            <person name="Lee A.P."/>
            <person name="Johnson J."/>
            <person name="Dandona N."/>
            <person name="Viswanathan L.D."/>
            <person name="Tay A."/>
            <person name="Venter J.C."/>
            <person name="Strausberg R.L."/>
            <person name="Brenner S."/>
        </authorList>
    </citation>
    <scope>NUCLEOTIDE SEQUENCE [LARGE SCALE GENOMIC DNA]</scope>
</reference>
<dbReference type="InterPro" id="IPR012510">
    <property type="entry name" value="Actin-binding_Xin_repeat"/>
</dbReference>
<feature type="compositionally biased region" description="Polar residues" evidence="6">
    <location>
        <begin position="287"/>
        <end position="299"/>
    </location>
</feature>
<feature type="compositionally biased region" description="Basic and acidic residues" evidence="6">
    <location>
        <begin position="2561"/>
        <end position="2574"/>
    </location>
</feature>
<feature type="region of interest" description="Disordered" evidence="6">
    <location>
        <begin position="2920"/>
        <end position="2939"/>
    </location>
</feature>
<reference evidence="7" key="4">
    <citation type="submission" date="2025-08" db="UniProtKB">
        <authorList>
            <consortium name="Ensembl"/>
        </authorList>
    </citation>
    <scope>IDENTIFICATION</scope>
</reference>
<feature type="repeat" description="Xin" evidence="5">
    <location>
        <begin position="884"/>
        <end position="899"/>
    </location>
</feature>
<reference evidence="8" key="1">
    <citation type="journal article" date="2006" name="Science">
        <title>Ancient noncoding elements conserved in the human genome.</title>
        <authorList>
            <person name="Venkatesh B."/>
            <person name="Kirkness E.F."/>
            <person name="Loh Y.H."/>
            <person name="Halpern A.L."/>
            <person name="Lee A.P."/>
            <person name="Johnson J."/>
            <person name="Dandona N."/>
            <person name="Viswanathan L.D."/>
            <person name="Tay A."/>
            <person name="Venter J.C."/>
            <person name="Strausberg R.L."/>
            <person name="Brenner S."/>
        </authorList>
    </citation>
    <scope>NUCLEOTIDE SEQUENCE [LARGE SCALE GENOMIC DNA]</scope>
</reference>
<feature type="repeat" description="Xin" evidence="5">
    <location>
        <begin position="1133"/>
        <end position="1148"/>
    </location>
</feature>
<feature type="region of interest" description="Disordered" evidence="6">
    <location>
        <begin position="2468"/>
        <end position="2650"/>
    </location>
</feature>
<evidence type="ECO:0000313" key="7">
    <source>
        <dbReference type="Ensembl" id="ENSCMIP00000018130.1"/>
    </source>
</evidence>
<name>A0A4W3HS46_CALMI</name>
<feature type="repeat" description="Xin" evidence="5">
    <location>
        <begin position="1603"/>
        <end position="1618"/>
    </location>
</feature>
<dbReference type="InterPro" id="IPR030072">
    <property type="entry name" value="XIRP1/XIRP2"/>
</dbReference>
<feature type="repeat" description="Xin" evidence="5">
    <location>
        <begin position="1171"/>
        <end position="1186"/>
    </location>
</feature>
<feature type="compositionally biased region" description="Pro residues" evidence="6">
    <location>
        <begin position="3332"/>
        <end position="3362"/>
    </location>
</feature>
<sequence length="3753" mass="419931">MCVTGPFCPHVTKATSSTFLDLLSKYQNAGTTSEAAADTSGKHLVGSEALAECLIKKGSLSLLKKKWESCDLATSPTTRTLLRSKSYKFLPHCSASNVKLPLSKSTQTRLCHSTRQSSPHFNNGLKSTNIQSFHVSHSTSSNINTRARITVVSSPETTPVVRQSKAVICTRMESELETQTVGSERLGKKDISASPTSLHEMETNGNEIVREDLEAGRKIERFVIPLANLKMMFEMSDTALTPVQVRNSNKELRGRSSISPPSKQQLKTPPGDLSRVPDRAVSREPETSMTMEGKQSNNIKAAPTSDEPGTALSAPLDIQENISLKERMAMYQAAVSKKESGNSSGLAPEEEACTLPGGLASVKKQFESQEITASHSTVTQYHYQQRSVQEMTSASEVQVNSSIRTTEQENGPPLNKQLEAYQMETASVIEQNTHQSSRTANFVDKADVMIEDEMPKISTQMLKQQFEKSTQPSPVKSIPTKQTKTENNLQQHLVVSSSVREGRISEDASLKHVNVVAPVTVPVSANSSHCGSIEEFPPPPPELLKIPSEMTTYFSQSPEPPPSPNNPVIPKELYSKQRNLYELKRLYKHINPEMRRNLEKDFIEEISEIVTNETKVNDVVGDVQQAKYAFEHTGHSPQKCVSPEREYLEWDEILKGEVQSMRWMFETQPLDSIKDEAPDQYNCRSVSQQEMIAGGDVKYTAWMFETQAIDTLGTGSSDSTEVSIKVPELARGDVRTATWLFETQPLDSMNKIYQEEDQALAEKDITAGDVKTARYLFETQPLDILGHLDSVDETNFLHLRTEVEEIKGDVKKTTRLFETQPLYVIQDQSGQVLEIKTVSREETERGDVRTARWLFETQPLGMINKDISQVKVVRGISMAEVNQGGVNRAKWLFETQTLDSIKEQSETESSVQYKEEIQGADVRRQCWAFETRPLDSLKDNDEAEPLETKEIMGGDVQSTKHLFETVRMDVLTDRPEVGKLKPVIASEEEKGDVRHQTWVFETQALEMIGEEKEKYATIQLEKINKGGVSNYTQIFETMNLSGIDESKKIQVEGVTSGAVKSNKTLFETTPLYAVQDSAGHYHEVKTVRREEIVRGDVRTCRWMFETKPIDQFDESMEKFQIIKGISKEEIQSGDVKTAKWLFETQPLDAIKYFSNVEDESSATQQSDIVRGDVQTCRWLFETQPIDALYEKAEMKSEVDEVQRGDVKTCTWLFETQPLDTIKDNSETVITVRTVQQEDIQGRDVRMARFLFETEPLARIQGKEKEAFRRVTEIDVQSGDVSRKKWIFENQSLDLISSGSDRVLREIRTTKAEDIQKGNVLNCTWLFENHPIDAIKESCEEQDIMRTVTDVQGGDVGKGRFIFETYSLDQIRSEESSESTDLKQFNVEQIEKGDVKNYTMLFETQPLYAIKDKEGYYHEVTTVRKEEVISGDVRGTRWLFETKPLDSIKETDEVYVIKAVTQEDIQKGDVTSARWRFETQPLDEIADHEKVVVKTISDIRGGDVKSNTQLFESDLDQRYIRTVSVSEIQQGNVRTATWLFETRTIDELKGEDCEYNEIKTVGREDVQRGDVRQAIWLFEKQPLDSIQETDETNTRVIREEIPPADVKTTTWLFETTPLHQFNESSVERTEIIGKSISQTLKSLYDCNIVQSQGVLIEADEIGDVRMAKYKLLNQTSPEIQREEIVRGDLRKIMMELLANKESTERGIKVGQDEKGNVHLTTTQLLNSSTDINVEKEEIISCDIQQIINSLLNDDVSAKKGILIQESEKGDVRMTIYSLLNQSSETNIQQDEVLGGDVQTAIDNLLATSQGSKMARRAVIDDTERGNVQFYTTCIESGALDYLKLLQQSSDESFVCQDESKEIIHGDVEGAKKMLQQQQIQVERMVAESEIVPGDVHNTLITFMSEQKNDSAHVGRESIIGGDLRATLDSLSQAVNKPAVVEKEAIVPGNLSATFRSLEEARYQLKDLEKPEVVSGDVRGTLESLEKSVNTRAEVHREEVMPGDLQNTLKSLREAQSSTKEIEKATVITGDLQATMQTLLETVAERKVAPRQVSNRGNVKAMMQSLLEPQQQQQRQQHTVQYQDSSEGVQSTIKTLLQGEEQISFANDVASEGDLQVSRKFPAANKDQRKIEIVRDVKETVQTMSAEQHEQQVHMKAADSVVRSHREKLQCLSNAKEQQQQQQQQNNVFGAIKRDGKKTVNISEDCHVRVPCKQSGASSTQVIKQQTTTARASTDKYTVHRTQETSGVGNPQKVTQQVPVSRRNAKLIETPQIEVNTTADPILTQMTIVQTIQNPVTAPQHSQIATQVIQTSLSQSTQEHSIKRKQETLSMKESNTSLENYSKFIHKNPIPSMFLPGAASLERSNLPANKIDIKTHNPGKKGISQVKMDKNRSLTDLNFPLPPPPPPPALQPSDTDLPLLPLPPPPSNLDFERQMFASPQPSLTLVQNNQETHESDHLLSTIRTIDHKSTAGCLTPSHSQSELDLLPLPQTSPPPPPPPPPQLPCTGRKLLDKPIKFHPLQTSPKCEPIKPIEQRKPKVLRGLPVLKPTTQPMDETSAQPKVPEQRHHNVAQEKQVKPSQPEQPEIQPSKRPSPIPSSSHEAVIRPIPKLAQQRETPSSPVPPPPPPPVKAFVPSKRLPSPKPDKPIVTPKPYVRRFKTPLMIAEERYRKEREEMEKTNVAKVPQPITACRAVRNVSEGSVKEMPEGLVKDFTEKPSTSVISSSAVDHTVSTPYQATGKPLTCGAVPWVPPEQTGSAVEEPQIDHKPVGSVLAEHQAYSKQAAHTLDEVQISVKPKVYSAARQDVSATTTSRTISSQSTVVSASEQLQHILQSSSEAMSSNQQILNAFKDSRKDIVSGSVKPTQQQGRDQIETDKKTKIGQSGPLKTQSGPLPKFKVKTIERPKSEQMIQANKENVLAHTRQQHQTTSHAETNVQERSVKQFEQRERVAVVTQEQRNTAVHQSHLTEAQTAATEATDRKVEKTPASQTLGLSSAAQSHMKIKGVHLADQPSYSGHFKESGRIQQREKGAISKEAKTEKAQKHYVKPRKETYPMVQGEQLNAGLAHLAGRSKGLSEQVHVGKQVNWNQTMVRESQVEHKTEQRECFQAEEQVSYAREASGKSGLVPTPVKQVQQANKESVNLKLSDKGKAKPAQVEVGECYRKREELQYILFRVKEFEKENDYVDFNAVKAFLERVPEWLTHWDGRDPREVVKEKNLQIVKQELAAIKQEAIAKLIQCDDLIQKGLMSLSGVKPARETYGPSQKISRISIGSSKLDKQGKNQVSQEQIDVSKKEQWREVRVTEPRAQSPAKRMPSPSPSYITIESTARRTESPLRPSPSPPPFQKECSPPPPLARDSTPTPPLPPRRADTPTSRIRTNSTSPSPPRGKRADQLAKLKDTTAKLSQGVSQSVQSVHVHVAEKRSEIVSSPATLRRQLKVDTPVADISSKPASPVMSVTVKDRTDKFEEVKRTEENQIFVRRDVSDISQGLGFDTNEAGLATSKQSDHKPKVDLSELVHRFESPDPTTYFRKEPILITERLGSDSEDEILEKTGIVEEIPTLDVKSVRTVFESSGRTTSPVKQGKFLRDCKVPLSKSPQPGHRLNKDASRGKSVKSSAYSEGISQQVVGVEERCAVGSTVTSSRSSTCCSETFAGVDSRHAPPAYEDVISGQIFDISADDSPEELLKNFQKTWQESERVFRSLGYEISETNEIGWQSDQLQERGSLIDNPASSQGDMHGLSKDGISHGIPGSRQTHLS</sequence>
<dbReference type="PROSITE" id="PS51389">
    <property type="entry name" value="XIN"/>
    <property type="match status" value="20"/>
</dbReference>
<dbReference type="FunCoup" id="A0A4W3HS46">
    <property type="interactions" value="1"/>
</dbReference>
<feature type="repeat" description="Xin" evidence="5">
    <location>
        <begin position="1568"/>
        <end position="1583"/>
    </location>
</feature>
<reference evidence="7" key="5">
    <citation type="submission" date="2025-09" db="UniProtKB">
        <authorList>
            <consortium name="Ensembl"/>
        </authorList>
    </citation>
    <scope>IDENTIFICATION</scope>
</reference>
<feature type="repeat" description="Xin" evidence="5">
    <location>
        <begin position="920"/>
        <end position="935"/>
    </location>
</feature>
<feature type="compositionally biased region" description="Basic and acidic residues" evidence="6">
    <location>
        <begin position="3385"/>
        <end position="3397"/>
    </location>
</feature>
<dbReference type="PANTHER" id="PTHR22591:SF1">
    <property type="entry name" value="XIN ACTIN-BINDING REPEAT-CONTAINING PROTEIN 2"/>
    <property type="match status" value="1"/>
</dbReference>
<feature type="region of interest" description="Disordered" evidence="6">
    <location>
        <begin position="244"/>
        <end position="312"/>
    </location>
</feature>
<keyword evidence="2" id="KW-0677">Repeat</keyword>
<feature type="region of interest" description="Disordered" evidence="6">
    <location>
        <begin position="3007"/>
        <end position="3037"/>
    </location>
</feature>
<feature type="repeat" description="Xin" evidence="5">
    <location>
        <begin position="1278"/>
        <end position="1293"/>
    </location>
</feature>
<keyword evidence="3" id="KW-0965">Cell junction</keyword>
<feature type="compositionally biased region" description="Low complexity" evidence="6">
    <location>
        <begin position="2576"/>
        <end position="2597"/>
    </location>
</feature>
<evidence type="ECO:0000313" key="8">
    <source>
        <dbReference type="Proteomes" id="UP000314986"/>
    </source>
</evidence>
<dbReference type="PANTHER" id="PTHR22591">
    <property type="entry name" value="XIN"/>
    <property type="match status" value="1"/>
</dbReference>
<feature type="repeat" description="Xin" evidence="5">
    <location>
        <begin position="1095"/>
        <end position="1110"/>
    </location>
</feature>
<feature type="repeat" description="Xin" evidence="5">
    <location>
        <begin position="991"/>
        <end position="1006"/>
    </location>
</feature>
<feature type="compositionally biased region" description="Basic and acidic residues" evidence="6">
    <location>
        <begin position="275"/>
        <end position="286"/>
    </location>
</feature>
<feature type="compositionally biased region" description="Polar residues" evidence="6">
    <location>
        <begin position="2951"/>
        <end position="2963"/>
    </location>
</feature>
<accession>A0A4W3HS46</accession>
<feature type="repeat" description="Xin" evidence="5">
    <location>
        <begin position="1430"/>
        <end position="1445"/>
    </location>
</feature>
<feature type="compositionally biased region" description="Pro residues" evidence="6">
    <location>
        <begin position="2488"/>
        <end position="2501"/>
    </location>
</feature>
<feature type="compositionally biased region" description="Pro residues" evidence="6">
    <location>
        <begin position="2398"/>
        <end position="2408"/>
    </location>
</feature>
<feature type="compositionally biased region" description="Polar residues" evidence="6">
    <location>
        <begin position="256"/>
        <end position="267"/>
    </location>
</feature>
<feature type="repeat" description="Xin" evidence="5">
    <location>
        <begin position="768"/>
        <end position="783"/>
    </location>
</feature>
<feature type="region of interest" description="Disordered" evidence="6">
    <location>
        <begin position="2951"/>
        <end position="2991"/>
    </location>
</feature>
<feature type="compositionally biased region" description="Basic and acidic residues" evidence="6">
    <location>
        <begin position="3286"/>
        <end position="3300"/>
    </location>
</feature>
<comment type="domain">
    <text evidence="5">Xin repeats bind F-actin.</text>
</comment>
<evidence type="ECO:0000256" key="3">
    <source>
        <dbReference type="ARBA" id="ARBA00022949"/>
    </source>
</evidence>
<feature type="repeat" description="Xin" evidence="5">
    <location>
        <begin position="1392"/>
        <end position="1407"/>
    </location>
</feature>
<evidence type="ECO:0000256" key="1">
    <source>
        <dbReference type="ARBA" id="ARBA00004282"/>
    </source>
</evidence>
<dbReference type="GO" id="GO:0005925">
    <property type="term" value="C:focal adhesion"/>
    <property type="evidence" value="ECO:0007669"/>
    <property type="project" value="TreeGrafter"/>
</dbReference>
<comment type="similarity">
    <text evidence="5">Belongs to the Xin family.</text>
</comment>
<dbReference type="GO" id="GO:0007015">
    <property type="term" value="P:actin filament organization"/>
    <property type="evidence" value="ECO:0007669"/>
    <property type="project" value="TreeGrafter"/>
</dbReference>
<feature type="compositionally biased region" description="Basic and acidic residues" evidence="6">
    <location>
        <begin position="2231"/>
        <end position="2241"/>
    </location>
</feature>
<feature type="repeat" description="Xin" evidence="5">
    <location>
        <begin position="846"/>
        <end position="861"/>
    </location>
</feature>
<feature type="compositionally biased region" description="Basic and acidic residues" evidence="6">
    <location>
        <begin position="2525"/>
        <end position="2534"/>
    </location>
</feature>
<feature type="compositionally biased region" description="Polar residues" evidence="6">
    <location>
        <begin position="2921"/>
        <end position="2934"/>
    </location>
</feature>
<feature type="repeat" description="Xin" evidence="5">
    <location>
        <begin position="954"/>
        <end position="969"/>
    </location>
</feature>
<dbReference type="GO" id="GO:0001725">
    <property type="term" value="C:stress fiber"/>
    <property type="evidence" value="ECO:0007669"/>
    <property type="project" value="TreeGrafter"/>
</dbReference>
<feature type="compositionally biased region" description="Polar residues" evidence="6">
    <location>
        <begin position="2546"/>
        <end position="2557"/>
    </location>
</feature>
<comment type="subcellular location">
    <subcellularLocation>
        <location evidence="1">Cell junction</location>
    </subcellularLocation>
</comment>
<feature type="repeat" description="Xin" evidence="5">
    <location>
        <begin position="808"/>
        <end position="823"/>
    </location>
</feature>
<evidence type="ECO:0000256" key="5">
    <source>
        <dbReference type="PROSITE-ProRule" id="PRU00721"/>
    </source>
</evidence>
<dbReference type="Pfam" id="PF08043">
    <property type="entry name" value="Xin"/>
    <property type="match status" value="16"/>
</dbReference>
<dbReference type="Proteomes" id="UP000314986">
    <property type="component" value="Unassembled WGS sequence"/>
</dbReference>